<organism evidence="8 9">
    <name type="scientific">Brevibacillus brevis</name>
    <name type="common">Bacillus brevis</name>
    <dbReference type="NCBI Taxonomy" id="1393"/>
    <lineage>
        <taxon>Bacteria</taxon>
        <taxon>Bacillati</taxon>
        <taxon>Bacillota</taxon>
        <taxon>Bacilli</taxon>
        <taxon>Bacillales</taxon>
        <taxon>Paenibacillaceae</taxon>
        <taxon>Brevibacillus</taxon>
    </lineage>
</organism>
<dbReference type="Gene3D" id="1.10.10.10">
    <property type="entry name" value="Winged helix-like DNA-binding domain superfamily/Winged helix DNA-binding domain"/>
    <property type="match status" value="1"/>
</dbReference>
<evidence type="ECO:0000256" key="1">
    <source>
        <dbReference type="ARBA" id="ARBA00022553"/>
    </source>
</evidence>
<dbReference type="InterPro" id="IPR039420">
    <property type="entry name" value="WalR-like"/>
</dbReference>
<sequence>MKVFIVDDEPLALLHLAEKLKRIGGVDIIGAYHDPLEALEMIAKDPPQAVFLDIQMPECNGLEVAEQISQQLPEVKIVFITAYDEYAVKAFDLNALDYLLKPIRQDRLLKTVERLVQSSQIPYPPLPYAQPGVVRCLRSLQFERSDKGLITLRWKTVKAQELFAFLLHHRGTPVKKQGIIDQLWPETDWKKGMTQLYTAIYQIRKNLSEEAIGIQIINCDDGYLLEMNGVGLDVEEWEGKLDRAPAIAHETLDWHLRLLQQYRGDYLADHHFLWAETEKIRLRAKYLQHAHGIARFLTESGKISEAVTHYLHVQKILPTEESIYFDLMRLYDQLEDRFSVEKQYELLMSMLHSEYDVKPHATVQEWFENWKRG</sequence>
<dbReference type="InterPro" id="IPR001789">
    <property type="entry name" value="Sig_transdc_resp-reg_receiver"/>
</dbReference>
<dbReference type="PROSITE" id="PS50110">
    <property type="entry name" value="RESPONSE_REGULATORY"/>
    <property type="match status" value="1"/>
</dbReference>
<dbReference type="InterPro" id="IPR036388">
    <property type="entry name" value="WH-like_DNA-bd_sf"/>
</dbReference>
<evidence type="ECO:0000256" key="5">
    <source>
        <dbReference type="ARBA" id="ARBA00023163"/>
    </source>
</evidence>
<accession>A0ABY9T622</accession>
<keyword evidence="4" id="KW-0238">DNA-binding</keyword>
<evidence type="ECO:0000256" key="3">
    <source>
        <dbReference type="ARBA" id="ARBA00023015"/>
    </source>
</evidence>
<dbReference type="SUPFAM" id="SSF48452">
    <property type="entry name" value="TPR-like"/>
    <property type="match status" value="1"/>
</dbReference>
<dbReference type="RefSeq" id="WP_310768996.1">
    <property type="nucleotide sequence ID" value="NZ_CP134050.1"/>
</dbReference>
<keyword evidence="9" id="KW-1185">Reference proteome</keyword>
<dbReference type="PANTHER" id="PTHR48111:SF69">
    <property type="entry name" value="RESPONSE REGULATOR RECEIVER"/>
    <property type="match status" value="1"/>
</dbReference>
<evidence type="ECO:0000313" key="8">
    <source>
        <dbReference type="EMBL" id="WNC15333.1"/>
    </source>
</evidence>
<dbReference type="SUPFAM" id="SSF46894">
    <property type="entry name" value="C-terminal effector domain of the bipartite response regulators"/>
    <property type="match status" value="1"/>
</dbReference>
<evidence type="ECO:0000256" key="6">
    <source>
        <dbReference type="PROSITE-ProRule" id="PRU00169"/>
    </source>
</evidence>
<keyword evidence="5" id="KW-0804">Transcription</keyword>
<dbReference type="InterPro" id="IPR011990">
    <property type="entry name" value="TPR-like_helical_dom_sf"/>
</dbReference>
<dbReference type="SMART" id="SM00448">
    <property type="entry name" value="REC"/>
    <property type="match status" value="1"/>
</dbReference>
<keyword evidence="2" id="KW-0902">Two-component regulatory system</keyword>
<gene>
    <name evidence="8" type="ORF">RGB73_02860</name>
</gene>
<feature type="modified residue" description="4-aspartylphosphate" evidence="6">
    <location>
        <position position="53"/>
    </location>
</feature>
<keyword evidence="1 6" id="KW-0597">Phosphoprotein</keyword>
<dbReference type="SMART" id="SM01043">
    <property type="entry name" value="BTAD"/>
    <property type="match status" value="1"/>
</dbReference>
<keyword evidence="3" id="KW-0805">Transcription regulation</keyword>
<dbReference type="EMBL" id="CP134050">
    <property type="protein sequence ID" value="WNC15333.1"/>
    <property type="molecule type" value="Genomic_DNA"/>
</dbReference>
<dbReference type="InterPro" id="IPR005158">
    <property type="entry name" value="BTAD"/>
</dbReference>
<dbReference type="InterPro" id="IPR016032">
    <property type="entry name" value="Sig_transdc_resp-reg_C-effctor"/>
</dbReference>
<proteinExistence type="predicted"/>
<protein>
    <submittedName>
        <fullName evidence="8">Response regulator</fullName>
    </submittedName>
</protein>
<dbReference type="Pfam" id="PF00072">
    <property type="entry name" value="Response_reg"/>
    <property type="match status" value="1"/>
</dbReference>
<dbReference type="PANTHER" id="PTHR48111">
    <property type="entry name" value="REGULATOR OF RPOS"/>
    <property type="match status" value="1"/>
</dbReference>
<dbReference type="Gene3D" id="3.40.50.2300">
    <property type="match status" value="1"/>
</dbReference>
<evidence type="ECO:0000256" key="4">
    <source>
        <dbReference type="ARBA" id="ARBA00023125"/>
    </source>
</evidence>
<name>A0ABY9T622_BREBE</name>
<evidence type="ECO:0000259" key="7">
    <source>
        <dbReference type="PROSITE" id="PS50110"/>
    </source>
</evidence>
<dbReference type="Proteomes" id="UP001256827">
    <property type="component" value="Chromosome"/>
</dbReference>
<evidence type="ECO:0000256" key="2">
    <source>
        <dbReference type="ARBA" id="ARBA00023012"/>
    </source>
</evidence>
<feature type="domain" description="Response regulatory" evidence="7">
    <location>
        <begin position="2"/>
        <end position="116"/>
    </location>
</feature>
<reference evidence="8 9" key="1">
    <citation type="submission" date="2023-09" db="EMBL/GenBank/DDBJ databases">
        <title>Complete Genome and Methylome dissection of Bacillus brevis NEB573 original source of BbsI restriction endonuclease.</title>
        <authorList>
            <person name="Fomenkov A."/>
            <person name="Roberts R.D."/>
        </authorList>
    </citation>
    <scope>NUCLEOTIDE SEQUENCE [LARGE SCALE GENOMIC DNA]</scope>
    <source>
        <strain evidence="8 9">NEB573</strain>
    </source>
</reference>
<dbReference type="Gene3D" id="1.25.40.10">
    <property type="entry name" value="Tetratricopeptide repeat domain"/>
    <property type="match status" value="1"/>
</dbReference>
<dbReference type="SUPFAM" id="SSF52172">
    <property type="entry name" value="CheY-like"/>
    <property type="match status" value="1"/>
</dbReference>
<evidence type="ECO:0000313" key="9">
    <source>
        <dbReference type="Proteomes" id="UP001256827"/>
    </source>
</evidence>
<dbReference type="Pfam" id="PF03704">
    <property type="entry name" value="BTAD"/>
    <property type="match status" value="1"/>
</dbReference>
<dbReference type="InterPro" id="IPR011006">
    <property type="entry name" value="CheY-like_superfamily"/>
</dbReference>